<evidence type="ECO:0000313" key="2">
    <source>
        <dbReference type="EMBL" id="TDW04374.1"/>
    </source>
</evidence>
<feature type="transmembrane region" description="Helical" evidence="1">
    <location>
        <begin position="6"/>
        <end position="27"/>
    </location>
</feature>
<organism evidence="2 3">
    <name type="scientific">Halanaerobium saccharolyticum</name>
    <dbReference type="NCBI Taxonomy" id="43595"/>
    <lineage>
        <taxon>Bacteria</taxon>
        <taxon>Bacillati</taxon>
        <taxon>Bacillota</taxon>
        <taxon>Clostridia</taxon>
        <taxon>Halanaerobiales</taxon>
        <taxon>Halanaerobiaceae</taxon>
        <taxon>Halanaerobium</taxon>
    </lineage>
</organism>
<gene>
    <name evidence="2" type="ORF">C8C77_11073</name>
</gene>
<dbReference type="EMBL" id="SODA01000010">
    <property type="protein sequence ID" value="TDW04374.1"/>
    <property type="molecule type" value="Genomic_DNA"/>
</dbReference>
<evidence type="ECO:0000256" key="1">
    <source>
        <dbReference type="SAM" id="Phobius"/>
    </source>
</evidence>
<keyword evidence="1" id="KW-1133">Transmembrane helix</keyword>
<dbReference type="RefSeq" id="WP_111572294.1">
    <property type="nucleotide sequence ID" value="NZ_QLME01000011.1"/>
</dbReference>
<dbReference type="InterPro" id="IPR021320">
    <property type="entry name" value="DUF2905"/>
</dbReference>
<name>A0A4R7Z2L8_9FIRM</name>
<accession>A0A4R7Z2L8</accession>
<dbReference type="AlphaFoldDB" id="A0A4R7Z2L8"/>
<dbReference type="Pfam" id="PF11146">
    <property type="entry name" value="DUF2905"/>
    <property type="match status" value="1"/>
</dbReference>
<dbReference type="Proteomes" id="UP000294697">
    <property type="component" value="Unassembled WGS sequence"/>
</dbReference>
<evidence type="ECO:0008006" key="4">
    <source>
        <dbReference type="Google" id="ProtNLM"/>
    </source>
</evidence>
<dbReference type="PANTHER" id="PTHR36443:SF1">
    <property type="entry name" value="BSR5223 PROTEIN"/>
    <property type="match status" value="1"/>
</dbReference>
<keyword evidence="1" id="KW-0812">Transmembrane</keyword>
<protein>
    <recommendedName>
        <fullName evidence="4">DUF2905 family protein</fullName>
    </recommendedName>
</protein>
<feature type="transmembrane region" description="Helical" evidence="1">
    <location>
        <begin position="48"/>
        <end position="75"/>
    </location>
</feature>
<dbReference type="OrthoDB" id="9811610at2"/>
<comment type="caution">
    <text evidence="2">The sequence shown here is derived from an EMBL/GenBank/DDBJ whole genome shotgun (WGS) entry which is preliminary data.</text>
</comment>
<reference evidence="2 3" key="1">
    <citation type="submission" date="2019-03" db="EMBL/GenBank/DDBJ databases">
        <title>Subsurface microbial communities from deep shales in Ohio and West Virginia, USA.</title>
        <authorList>
            <person name="Wrighton K."/>
        </authorList>
    </citation>
    <scope>NUCLEOTIDE SEQUENCE [LARGE SCALE GENOMIC DNA]</scope>
    <source>
        <strain evidence="2 3">MSL9.2</strain>
    </source>
</reference>
<sequence length="76" mass="8600">MDFKNIGSLIIISGFVIAFVGAVIYFAGGSLSWFGNLPGDIRIERENFSFYFPLTTMILISIILNIIIKIIFYFIN</sequence>
<dbReference type="PANTHER" id="PTHR36443">
    <property type="entry name" value="BSR5223 PROTEIN"/>
    <property type="match status" value="1"/>
</dbReference>
<evidence type="ECO:0000313" key="3">
    <source>
        <dbReference type="Proteomes" id="UP000294697"/>
    </source>
</evidence>
<keyword evidence="1" id="KW-0472">Membrane</keyword>
<proteinExistence type="predicted"/>